<gene>
    <name evidence="2" type="ORF">KME60_06660</name>
</gene>
<dbReference type="CDD" id="cd09873">
    <property type="entry name" value="PIN_Pae0151-like"/>
    <property type="match status" value="1"/>
</dbReference>
<dbReference type="EMBL" id="JAHHGZ010000005">
    <property type="protein sequence ID" value="MBW4667123.1"/>
    <property type="molecule type" value="Genomic_DNA"/>
</dbReference>
<reference evidence="2" key="1">
    <citation type="submission" date="2021-05" db="EMBL/GenBank/DDBJ databases">
        <authorList>
            <person name="Pietrasiak N."/>
            <person name="Ward R."/>
            <person name="Stajich J.E."/>
            <person name="Kurbessoian T."/>
        </authorList>
    </citation>
    <scope>NUCLEOTIDE SEQUENCE</scope>
    <source>
        <strain evidence="2">GSE-NOS-MK-12-04C</strain>
    </source>
</reference>
<dbReference type="InterPro" id="IPR002716">
    <property type="entry name" value="PIN_dom"/>
</dbReference>
<dbReference type="InterPro" id="IPR029060">
    <property type="entry name" value="PIN-like_dom_sf"/>
</dbReference>
<dbReference type="Proteomes" id="UP000729701">
    <property type="component" value="Unassembled WGS sequence"/>
</dbReference>
<comment type="caution">
    <text evidence="2">The sequence shown here is derived from an EMBL/GenBank/DDBJ whole genome shotgun (WGS) entry which is preliminary data.</text>
</comment>
<sequence>MNKFVVDANVAVKWVLPEIHAEAASRLLNSDYTLLVPDFFFSEIGNIFWKQVRFGTDTLEEAKLNFNQIAITDIQIYQSKPIYDASWQR</sequence>
<evidence type="ECO:0000259" key="1">
    <source>
        <dbReference type="Pfam" id="PF01850"/>
    </source>
</evidence>
<proteinExistence type="predicted"/>
<accession>A0A951UR48</accession>
<dbReference type="AlphaFoldDB" id="A0A951UR48"/>
<protein>
    <submittedName>
        <fullName evidence="2">Type II toxin-antitoxin system VapC family toxin</fullName>
    </submittedName>
</protein>
<organism evidence="2 3">
    <name type="scientific">Cyanomargarita calcarea GSE-NOS-MK-12-04C</name>
    <dbReference type="NCBI Taxonomy" id="2839659"/>
    <lineage>
        <taxon>Bacteria</taxon>
        <taxon>Bacillati</taxon>
        <taxon>Cyanobacteriota</taxon>
        <taxon>Cyanophyceae</taxon>
        <taxon>Nostocales</taxon>
        <taxon>Cyanomargaritaceae</taxon>
        <taxon>Cyanomargarita</taxon>
    </lineage>
</organism>
<dbReference type="InterPro" id="IPR044153">
    <property type="entry name" value="PIN_Pae0151-like"/>
</dbReference>
<evidence type="ECO:0000313" key="2">
    <source>
        <dbReference type="EMBL" id="MBW4667123.1"/>
    </source>
</evidence>
<feature type="domain" description="PIN" evidence="1">
    <location>
        <begin position="5"/>
        <end position="74"/>
    </location>
</feature>
<dbReference type="Pfam" id="PF01850">
    <property type="entry name" value="PIN"/>
    <property type="match status" value="1"/>
</dbReference>
<name>A0A951UR48_9CYAN</name>
<dbReference type="Gene3D" id="3.40.50.1010">
    <property type="entry name" value="5'-nuclease"/>
    <property type="match status" value="1"/>
</dbReference>
<evidence type="ECO:0000313" key="3">
    <source>
        <dbReference type="Proteomes" id="UP000729701"/>
    </source>
</evidence>
<dbReference type="SUPFAM" id="SSF88723">
    <property type="entry name" value="PIN domain-like"/>
    <property type="match status" value="1"/>
</dbReference>
<reference evidence="2" key="2">
    <citation type="journal article" date="2022" name="Microbiol. Resour. Announc.">
        <title>Metagenome Sequencing to Explore Phylogenomics of Terrestrial Cyanobacteria.</title>
        <authorList>
            <person name="Ward R.D."/>
            <person name="Stajich J.E."/>
            <person name="Johansen J.R."/>
            <person name="Huntemann M."/>
            <person name="Clum A."/>
            <person name="Foster B."/>
            <person name="Foster B."/>
            <person name="Roux S."/>
            <person name="Palaniappan K."/>
            <person name="Varghese N."/>
            <person name="Mukherjee S."/>
            <person name="Reddy T.B.K."/>
            <person name="Daum C."/>
            <person name="Copeland A."/>
            <person name="Chen I.A."/>
            <person name="Ivanova N.N."/>
            <person name="Kyrpides N.C."/>
            <person name="Shapiro N."/>
            <person name="Eloe-Fadrosh E.A."/>
            <person name="Pietrasiak N."/>
        </authorList>
    </citation>
    <scope>NUCLEOTIDE SEQUENCE</scope>
    <source>
        <strain evidence="2">GSE-NOS-MK-12-04C</strain>
    </source>
</reference>